<evidence type="ECO:0000256" key="4">
    <source>
        <dbReference type="ARBA" id="ARBA00022989"/>
    </source>
</evidence>
<keyword evidence="5 6" id="KW-0472">Membrane</keyword>
<evidence type="ECO:0000256" key="6">
    <source>
        <dbReference type="SAM" id="Phobius"/>
    </source>
</evidence>
<proteinExistence type="predicted"/>
<keyword evidence="4 6" id="KW-1133">Transmembrane helix</keyword>
<reference evidence="7" key="1">
    <citation type="submission" date="2020-02" db="EMBL/GenBank/DDBJ databases">
        <authorList>
            <person name="Meier V. D."/>
        </authorList>
    </citation>
    <scope>NUCLEOTIDE SEQUENCE</scope>
    <source>
        <strain evidence="7">AVDCRST_MAG64</strain>
    </source>
</reference>
<keyword evidence="2" id="KW-1003">Cell membrane</keyword>
<evidence type="ECO:0000313" key="7">
    <source>
        <dbReference type="EMBL" id="CAA9374828.1"/>
    </source>
</evidence>
<evidence type="ECO:0000256" key="2">
    <source>
        <dbReference type="ARBA" id="ARBA00022475"/>
    </source>
</evidence>
<dbReference type="Pfam" id="PF03631">
    <property type="entry name" value="Virul_fac_BrkB"/>
    <property type="match status" value="1"/>
</dbReference>
<evidence type="ECO:0000256" key="1">
    <source>
        <dbReference type="ARBA" id="ARBA00004651"/>
    </source>
</evidence>
<dbReference type="AlphaFoldDB" id="A0A6J4N1T6"/>
<dbReference type="InterPro" id="IPR017039">
    <property type="entry name" value="Virul_fac_BrkB"/>
</dbReference>
<keyword evidence="3 6" id="KW-0812">Transmembrane</keyword>
<comment type="subcellular location">
    <subcellularLocation>
        <location evidence="1">Cell membrane</location>
        <topology evidence="1">Multi-pass membrane protein</topology>
    </subcellularLocation>
</comment>
<feature type="transmembrane region" description="Helical" evidence="6">
    <location>
        <begin position="208"/>
        <end position="227"/>
    </location>
</feature>
<feature type="transmembrane region" description="Helical" evidence="6">
    <location>
        <begin position="338"/>
        <end position="357"/>
    </location>
</feature>
<feature type="transmembrane region" description="Helical" evidence="6">
    <location>
        <begin position="25"/>
        <end position="49"/>
    </location>
</feature>
<protein>
    <submittedName>
        <fullName evidence="7">Inner membrane protein YihY, formerly thought to be RNase BN</fullName>
    </submittedName>
</protein>
<dbReference type="GO" id="GO:0005886">
    <property type="term" value="C:plasma membrane"/>
    <property type="evidence" value="ECO:0007669"/>
    <property type="project" value="UniProtKB-SubCell"/>
</dbReference>
<dbReference type="EMBL" id="CADCUQ010000058">
    <property type="protein sequence ID" value="CAA9374828.1"/>
    <property type="molecule type" value="Genomic_DNA"/>
</dbReference>
<dbReference type="PANTHER" id="PTHR30213">
    <property type="entry name" value="INNER MEMBRANE PROTEIN YHJD"/>
    <property type="match status" value="1"/>
</dbReference>
<name>A0A6J4N1T6_9BACT</name>
<dbReference type="NCBIfam" id="TIGR00765">
    <property type="entry name" value="yihY_not_rbn"/>
    <property type="match status" value="1"/>
</dbReference>
<dbReference type="PANTHER" id="PTHR30213:SF1">
    <property type="entry name" value="INNER MEMBRANE PROTEIN YHJD"/>
    <property type="match status" value="1"/>
</dbReference>
<evidence type="ECO:0000256" key="3">
    <source>
        <dbReference type="ARBA" id="ARBA00022692"/>
    </source>
</evidence>
<organism evidence="7">
    <name type="scientific">uncultured Phycisphaerae bacterium</name>
    <dbReference type="NCBI Taxonomy" id="904963"/>
    <lineage>
        <taxon>Bacteria</taxon>
        <taxon>Pseudomonadati</taxon>
        <taxon>Planctomycetota</taxon>
        <taxon>Phycisphaerae</taxon>
        <taxon>environmental samples</taxon>
    </lineage>
</organism>
<feature type="transmembrane region" description="Helical" evidence="6">
    <location>
        <begin position="174"/>
        <end position="196"/>
    </location>
</feature>
<evidence type="ECO:0000256" key="5">
    <source>
        <dbReference type="ARBA" id="ARBA00023136"/>
    </source>
</evidence>
<accession>A0A6J4N1T6</accession>
<feature type="transmembrane region" description="Helical" evidence="6">
    <location>
        <begin position="95"/>
        <end position="120"/>
    </location>
</feature>
<feature type="transmembrane region" description="Helical" evidence="6">
    <location>
        <begin position="239"/>
        <end position="264"/>
    </location>
</feature>
<sequence length="363" mass="37939">MSGADVWSLAKRTFSAWSEDKCPRLAAALALYTMLSIAPLLVITIKIVAVRLGDDAAADRVKLAAQEYVGPAAGEALQEMVSHAAKPGEGRWATFFSSVLLVVGATALFASIQDALNTIWGVKPKPGQGIRATLSVRLRSLLIVLAVAALLLGSLVLSNVLHTLTDNIGGGLVAVGYAVDLLVSVAATTVLFALLFKFLPDVRLDWRDVWVGAGVTAVLFALGKYGLTLYFSRAAPASAFGAAGSLAALLLWVYYSGMIAFFGAEFTKVHFLSRGQRVAPRPHAVSLTPADSAAEGAPTPAQLDAAVRAQDEPAPPAPVGPARAGVAPVIRTRSARTFHPASAAFGVVAGGVLAWLMGRDRFR</sequence>
<feature type="transmembrane region" description="Helical" evidence="6">
    <location>
        <begin position="141"/>
        <end position="162"/>
    </location>
</feature>
<gene>
    <name evidence="7" type="ORF">AVDCRST_MAG64-241</name>
</gene>